<keyword evidence="6 9" id="KW-0418">Kinase</keyword>
<dbReference type="Proteomes" id="UP000198881">
    <property type="component" value="Unassembled WGS sequence"/>
</dbReference>
<dbReference type="PANTHER" id="PTHR43442:SF3">
    <property type="entry name" value="GLUCONOKINASE-RELATED"/>
    <property type="match status" value="1"/>
</dbReference>
<proteinExistence type="inferred from homology"/>
<evidence type="ECO:0000256" key="1">
    <source>
        <dbReference type="ARBA" id="ARBA00004761"/>
    </source>
</evidence>
<evidence type="ECO:0000256" key="5">
    <source>
        <dbReference type="ARBA" id="ARBA00022741"/>
    </source>
</evidence>
<dbReference type="PANTHER" id="PTHR43442">
    <property type="entry name" value="GLUCONOKINASE-RELATED"/>
    <property type="match status" value="1"/>
</dbReference>
<dbReference type="STRING" id="574650.SAMN04487966_110131"/>
<comment type="similarity">
    <text evidence="2 9">Belongs to the gluconokinase GntK/GntV family.</text>
</comment>
<organism evidence="10 11">
    <name type="scientific">Micrococcus terreus</name>
    <dbReference type="NCBI Taxonomy" id="574650"/>
    <lineage>
        <taxon>Bacteria</taxon>
        <taxon>Bacillati</taxon>
        <taxon>Actinomycetota</taxon>
        <taxon>Actinomycetes</taxon>
        <taxon>Micrococcales</taxon>
        <taxon>Micrococcaceae</taxon>
        <taxon>Micrococcus</taxon>
    </lineage>
</organism>
<dbReference type="GO" id="GO:0005524">
    <property type="term" value="F:ATP binding"/>
    <property type="evidence" value="ECO:0007669"/>
    <property type="project" value="UniProtKB-KW"/>
</dbReference>
<keyword evidence="11" id="KW-1185">Reference proteome</keyword>
<accession>A0A1I7MR16</accession>
<evidence type="ECO:0000256" key="6">
    <source>
        <dbReference type="ARBA" id="ARBA00022777"/>
    </source>
</evidence>
<reference evidence="10 11" key="1">
    <citation type="submission" date="2016-10" db="EMBL/GenBank/DDBJ databases">
        <authorList>
            <person name="de Groot N.N."/>
        </authorList>
    </citation>
    <scope>NUCLEOTIDE SEQUENCE [LARGE SCALE GENOMIC DNA]</scope>
    <source>
        <strain evidence="10 11">CGMCC 1.7054</strain>
    </source>
</reference>
<evidence type="ECO:0000313" key="10">
    <source>
        <dbReference type="EMBL" id="SFV24364.1"/>
    </source>
</evidence>
<dbReference type="GO" id="GO:0046316">
    <property type="term" value="F:gluconokinase activity"/>
    <property type="evidence" value="ECO:0007669"/>
    <property type="project" value="UniProtKB-EC"/>
</dbReference>
<dbReference type="InterPro" id="IPR006001">
    <property type="entry name" value="Therm_gnt_kin"/>
</dbReference>
<sequence>MRAHLVISGPSGSGKSTVGRLVATQLGRVWLEGDAFHPVQNRNRMAEGIALTDEDRAPWLDRLAQELRRLGDLGLPAVLACSALKRSYRDVLRGCGHPVTVVQLQVSPEDLAARVAARRAHFMPTSLLASQIALMEPLEPDEDGVSVPTGADAQSTAAAVLTALDPG</sequence>
<comment type="catalytic activity">
    <reaction evidence="8 9">
        <text>D-gluconate + ATP = 6-phospho-D-gluconate + ADP + H(+)</text>
        <dbReference type="Rhea" id="RHEA:19433"/>
        <dbReference type="ChEBI" id="CHEBI:15378"/>
        <dbReference type="ChEBI" id="CHEBI:18391"/>
        <dbReference type="ChEBI" id="CHEBI:30616"/>
        <dbReference type="ChEBI" id="CHEBI:58759"/>
        <dbReference type="ChEBI" id="CHEBI:456216"/>
        <dbReference type="EC" id="2.7.1.12"/>
    </reaction>
</comment>
<keyword evidence="5 9" id="KW-0547">Nucleotide-binding</keyword>
<dbReference type="AlphaFoldDB" id="A0A1I7MR16"/>
<dbReference type="GO" id="GO:0005737">
    <property type="term" value="C:cytoplasm"/>
    <property type="evidence" value="ECO:0007669"/>
    <property type="project" value="TreeGrafter"/>
</dbReference>
<dbReference type="EC" id="2.7.1.12" evidence="3 9"/>
<evidence type="ECO:0000313" key="11">
    <source>
        <dbReference type="Proteomes" id="UP000198881"/>
    </source>
</evidence>
<dbReference type="Pfam" id="PF13671">
    <property type="entry name" value="AAA_33"/>
    <property type="match status" value="1"/>
</dbReference>
<evidence type="ECO:0000256" key="3">
    <source>
        <dbReference type="ARBA" id="ARBA00012054"/>
    </source>
</evidence>
<evidence type="ECO:0000256" key="8">
    <source>
        <dbReference type="ARBA" id="ARBA00048090"/>
    </source>
</evidence>
<dbReference type="CDD" id="cd02021">
    <property type="entry name" value="GntK"/>
    <property type="match status" value="1"/>
</dbReference>
<evidence type="ECO:0000256" key="7">
    <source>
        <dbReference type="ARBA" id="ARBA00022840"/>
    </source>
</evidence>
<comment type="pathway">
    <text evidence="1">Carbohydrate acid metabolism.</text>
</comment>
<evidence type="ECO:0000256" key="2">
    <source>
        <dbReference type="ARBA" id="ARBA00008420"/>
    </source>
</evidence>
<keyword evidence="7 9" id="KW-0067">ATP-binding</keyword>
<dbReference type="OrthoDB" id="9795716at2"/>
<dbReference type="Gene3D" id="3.40.50.300">
    <property type="entry name" value="P-loop containing nucleotide triphosphate hydrolases"/>
    <property type="match status" value="1"/>
</dbReference>
<name>A0A1I7MR16_9MICC</name>
<gene>
    <name evidence="10" type="ORF">SAMN04487966_110131</name>
</gene>
<dbReference type="SUPFAM" id="SSF52540">
    <property type="entry name" value="P-loop containing nucleoside triphosphate hydrolases"/>
    <property type="match status" value="1"/>
</dbReference>
<dbReference type="InterPro" id="IPR027417">
    <property type="entry name" value="P-loop_NTPase"/>
</dbReference>
<evidence type="ECO:0000256" key="9">
    <source>
        <dbReference type="RuleBase" id="RU363066"/>
    </source>
</evidence>
<dbReference type="EMBL" id="FPCG01000010">
    <property type="protein sequence ID" value="SFV24364.1"/>
    <property type="molecule type" value="Genomic_DNA"/>
</dbReference>
<dbReference type="GO" id="GO:0005975">
    <property type="term" value="P:carbohydrate metabolic process"/>
    <property type="evidence" value="ECO:0007669"/>
    <property type="project" value="InterPro"/>
</dbReference>
<dbReference type="NCBIfam" id="TIGR01313">
    <property type="entry name" value="therm_gnt_kin"/>
    <property type="match status" value="1"/>
</dbReference>
<evidence type="ECO:0000256" key="4">
    <source>
        <dbReference type="ARBA" id="ARBA00022679"/>
    </source>
</evidence>
<dbReference type="RefSeq" id="WP_091698847.1">
    <property type="nucleotide sequence ID" value="NZ_FPCG01000010.1"/>
</dbReference>
<keyword evidence="4 9" id="KW-0808">Transferase</keyword>
<protein>
    <recommendedName>
        <fullName evidence="3 9">Gluconokinase</fullName>
        <ecNumber evidence="3 9">2.7.1.12</ecNumber>
    </recommendedName>
</protein>